<feature type="domain" description="AB hydrolase-1" evidence="2">
    <location>
        <begin position="82"/>
        <end position="334"/>
    </location>
</feature>
<comment type="caution">
    <text evidence="3">The sequence shown here is derived from an EMBL/GenBank/DDBJ whole genome shotgun (WGS) entry which is preliminary data.</text>
</comment>
<dbReference type="InterPro" id="IPR029058">
    <property type="entry name" value="AB_hydrolase_fold"/>
</dbReference>
<dbReference type="Pfam" id="PF00561">
    <property type="entry name" value="Abhydrolase_1"/>
    <property type="match status" value="1"/>
</dbReference>
<evidence type="ECO:0000256" key="1">
    <source>
        <dbReference type="ARBA" id="ARBA00022801"/>
    </source>
</evidence>
<dbReference type="InterPro" id="IPR000639">
    <property type="entry name" value="Epox_hydrolase-like"/>
</dbReference>
<reference evidence="3" key="1">
    <citation type="journal article" date="2014" name="Int. J. Syst. Evol. Microbiol.">
        <title>Complete genome of a new Firmicutes species belonging to the dominant human colonic microbiota ('Ruminococcus bicirculans') reveals two chromosomes and a selective capacity to utilize plant glucans.</title>
        <authorList>
            <consortium name="NISC Comparative Sequencing Program"/>
            <person name="Wegmann U."/>
            <person name="Louis P."/>
            <person name="Goesmann A."/>
            <person name="Henrissat B."/>
            <person name="Duncan S.H."/>
            <person name="Flint H.J."/>
        </authorList>
    </citation>
    <scope>NUCLEOTIDE SEQUENCE</scope>
    <source>
        <strain evidence="3">NBRC 108216</strain>
    </source>
</reference>
<dbReference type="Gene3D" id="3.40.50.1820">
    <property type="entry name" value="alpha/beta hydrolase"/>
    <property type="match status" value="1"/>
</dbReference>
<dbReference type="RefSeq" id="WP_284372865.1">
    <property type="nucleotide sequence ID" value="NZ_BSNJ01000005.1"/>
</dbReference>
<evidence type="ECO:0000313" key="4">
    <source>
        <dbReference type="Proteomes" id="UP001161390"/>
    </source>
</evidence>
<sequence length="353" mass="39382">MKIKQFGGCLTQLVMIICYGFILSSCNPAPSNAPERLRYSAPDSIEDPAIRYAQSLSDHDYKEGWFQDENIRLHFVEAGTGPLILLYHGFPSNWLSWRDQIELLAQDYRVVAVDGLGAGLSSKPQERAPYRVEALAGQIDRLTEALAPGERFVLIGHDWGAPLSFAYAQWKPERLHGVIGMSAPPLNRLLAELARSPEQQAISHYMQRFSEITREEIDSTGLAQTIAVQSYAKLQRDQQLSDEEMALFHAAVGRTDAVDGGMNWYRANIPPWDEIDDAAQWPGPDAELTGPALFIWGEEDTIFLPSIIDALLAAEPNLRIARLPDVGHWTSMDQPEQANAAILTFLEELETLP</sequence>
<evidence type="ECO:0000313" key="3">
    <source>
        <dbReference type="EMBL" id="GLQ21380.1"/>
    </source>
</evidence>
<protein>
    <submittedName>
        <fullName evidence="3">Hydrolase</fullName>
    </submittedName>
</protein>
<dbReference type="PROSITE" id="PS51257">
    <property type="entry name" value="PROKAR_LIPOPROTEIN"/>
    <property type="match status" value="1"/>
</dbReference>
<dbReference type="PRINTS" id="PR00412">
    <property type="entry name" value="EPOXHYDRLASE"/>
</dbReference>
<evidence type="ECO:0000259" key="2">
    <source>
        <dbReference type="Pfam" id="PF00561"/>
    </source>
</evidence>
<dbReference type="PANTHER" id="PTHR43329">
    <property type="entry name" value="EPOXIDE HYDROLASE"/>
    <property type="match status" value="1"/>
</dbReference>
<dbReference type="EMBL" id="BSNJ01000005">
    <property type="protein sequence ID" value="GLQ21380.1"/>
    <property type="molecule type" value="Genomic_DNA"/>
</dbReference>
<accession>A0ABQ5V3Y3</accession>
<dbReference type="GO" id="GO:0016787">
    <property type="term" value="F:hydrolase activity"/>
    <property type="evidence" value="ECO:0007669"/>
    <property type="project" value="UniProtKB-KW"/>
</dbReference>
<gene>
    <name evidence="3" type="ORF">GCM10007854_23350</name>
</gene>
<reference evidence="3" key="2">
    <citation type="submission" date="2023-01" db="EMBL/GenBank/DDBJ databases">
        <title>Draft genome sequence of Algimonas porphyrae strain NBRC 108216.</title>
        <authorList>
            <person name="Sun Q."/>
            <person name="Mori K."/>
        </authorList>
    </citation>
    <scope>NUCLEOTIDE SEQUENCE</scope>
    <source>
        <strain evidence="3">NBRC 108216</strain>
    </source>
</reference>
<dbReference type="Proteomes" id="UP001161390">
    <property type="component" value="Unassembled WGS sequence"/>
</dbReference>
<name>A0ABQ5V3Y3_9PROT</name>
<keyword evidence="4" id="KW-1185">Reference proteome</keyword>
<keyword evidence="1 3" id="KW-0378">Hydrolase</keyword>
<dbReference type="SUPFAM" id="SSF53474">
    <property type="entry name" value="alpha/beta-Hydrolases"/>
    <property type="match status" value="1"/>
</dbReference>
<proteinExistence type="predicted"/>
<dbReference type="InterPro" id="IPR000073">
    <property type="entry name" value="AB_hydrolase_1"/>
</dbReference>
<organism evidence="3 4">
    <name type="scientific">Algimonas porphyrae</name>
    <dbReference type="NCBI Taxonomy" id="1128113"/>
    <lineage>
        <taxon>Bacteria</taxon>
        <taxon>Pseudomonadati</taxon>
        <taxon>Pseudomonadota</taxon>
        <taxon>Alphaproteobacteria</taxon>
        <taxon>Maricaulales</taxon>
        <taxon>Robiginitomaculaceae</taxon>
        <taxon>Algimonas</taxon>
    </lineage>
</organism>